<proteinExistence type="predicted"/>
<protein>
    <submittedName>
        <fullName evidence="1">Uncharacterized protein</fullName>
    </submittedName>
</protein>
<keyword evidence="2" id="KW-1185">Reference proteome</keyword>
<dbReference type="AlphaFoldDB" id="A0A2Z5G2L2"/>
<sequence length="42" mass="4528">MFALSGFRSLRVVAMARESVDVLSIVLESENGSHSSSLKTSE</sequence>
<dbReference type="Proteomes" id="UP000253606">
    <property type="component" value="Chromosome"/>
</dbReference>
<organism evidence="1 2">
    <name type="scientific">Acidisarcina polymorpha</name>
    <dbReference type="NCBI Taxonomy" id="2211140"/>
    <lineage>
        <taxon>Bacteria</taxon>
        <taxon>Pseudomonadati</taxon>
        <taxon>Acidobacteriota</taxon>
        <taxon>Terriglobia</taxon>
        <taxon>Terriglobales</taxon>
        <taxon>Acidobacteriaceae</taxon>
        <taxon>Acidisarcina</taxon>
    </lineage>
</organism>
<gene>
    <name evidence="1" type="ORF">ACPOL_4000</name>
</gene>
<evidence type="ECO:0000313" key="2">
    <source>
        <dbReference type="Proteomes" id="UP000253606"/>
    </source>
</evidence>
<dbReference type="KEGG" id="abas:ACPOL_4000"/>
<dbReference type="EMBL" id="CP030840">
    <property type="protein sequence ID" value="AXC13279.1"/>
    <property type="molecule type" value="Genomic_DNA"/>
</dbReference>
<evidence type="ECO:0000313" key="1">
    <source>
        <dbReference type="EMBL" id="AXC13279.1"/>
    </source>
</evidence>
<reference evidence="1 2" key="1">
    <citation type="journal article" date="2018" name="Front. Microbiol.">
        <title>Hydrolytic Capabilities as a Key to Environmental Success: Chitinolytic and Cellulolytic Acidobacteria From Acidic Sub-arctic Soils and Boreal Peatlands.</title>
        <authorList>
            <person name="Belova S.E."/>
            <person name="Ravin N.V."/>
            <person name="Pankratov T.A."/>
            <person name="Rakitin A.L."/>
            <person name="Ivanova A.A."/>
            <person name="Beletsky A.V."/>
            <person name="Mardanov A.V."/>
            <person name="Sinninghe Damste J.S."/>
            <person name="Dedysh S.N."/>
        </authorList>
    </citation>
    <scope>NUCLEOTIDE SEQUENCE [LARGE SCALE GENOMIC DNA]</scope>
    <source>
        <strain evidence="1 2">SBC82</strain>
    </source>
</reference>
<accession>A0A2Z5G2L2</accession>
<name>A0A2Z5G2L2_9BACT</name>